<comment type="caution">
    <text evidence="3">The sequence shown here is derived from an EMBL/GenBank/DDBJ whole genome shotgun (WGS) entry which is preliminary data.</text>
</comment>
<dbReference type="PROSITE" id="PS50097">
    <property type="entry name" value="BTB"/>
    <property type="match status" value="1"/>
</dbReference>
<dbReference type="PANTHER" id="PTHR47843">
    <property type="entry name" value="BTB DOMAIN-CONTAINING PROTEIN-RELATED"/>
    <property type="match status" value="1"/>
</dbReference>
<dbReference type="Pfam" id="PF00651">
    <property type="entry name" value="BTB"/>
    <property type="match status" value="1"/>
</dbReference>
<dbReference type="InterPro" id="IPR011333">
    <property type="entry name" value="SKP1/BTB/POZ_sf"/>
</dbReference>
<dbReference type="OrthoDB" id="6359816at2759"/>
<protein>
    <submittedName>
        <fullName evidence="3">BTB/POZ domain</fullName>
    </submittedName>
</protein>
<dbReference type="Gene3D" id="3.30.710.10">
    <property type="entry name" value="Potassium Channel Kv1.1, Chain A"/>
    <property type="match status" value="1"/>
</dbReference>
<reference evidence="3 4" key="2">
    <citation type="journal article" date="2021" name="Curr. Genet.">
        <title>Genetic response to nitrogen starvation in the aggressive Eucalyptus foliar pathogen Teratosphaeria destructans.</title>
        <authorList>
            <person name="Havenga M."/>
            <person name="Wingfield B.D."/>
            <person name="Wingfield M.J."/>
            <person name="Dreyer L.L."/>
            <person name="Roets F."/>
            <person name="Aylward J."/>
        </authorList>
    </citation>
    <scope>NUCLEOTIDE SEQUENCE [LARGE SCALE GENOMIC DNA]</scope>
    <source>
        <strain evidence="3">CMW44962</strain>
    </source>
</reference>
<keyword evidence="4" id="KW-1185">Reference proteome</keyword>
<evidence type="ECO:0000256" key="1">
    <source>
        <dbReference type="SAM" id="MobiDB-lite"/>
    </source>
</evidence>
<feature type="region of interest" description="Disordered" evidence="1">
    <location>
        <begin position="150"/>
        <end position="186"/>
    </location>
</feature>
<dbReference type="SUPFAM" id="SSF54695">
    <property type="entry name" value="POZ domain"/>
    <property type="match status" value="1"/>
</dbReference>
<reference evidence="3 4" key="1">
    <citation type="journal article" date="2018" name="IMA Fungus">
        <title>IMA Genome-F 10: Nine draft genome sequences of Claviceps purpurea s.lat., including C. arundinis, C. humidiphila, and C. cf. spartinae, pseudomolecules for the pitch canker pathogen Fusarium circinatum, draft genome of Davidsoniella eucalypti, Grosmannia galeiformis, Quambalaria eucalypti, and Teratosphaeria destructans.</title>
        <authorList>
            <person name="Wingfield B.D."/>
            <person name="Liu M."/>
            <person name="Nguyen H.D."/>
            <person name="Lane F.A."/>
            <person name="Morgan S.W."/>
            <person name="De Vos L."/>
            <person name="Wilken P.M."/>
            <person name="Duong T.A."/>
            <person name="Aylward J."/>
            <person name="Coetzee M.P."/>
            <person name="Dadej K."/>
            <person name="De Beer Z.W."/>
            <person name="Findlay W."/>
            <person name="Havenga M."/>
            <person name="Kolarik M."/>
            <person name="Menzies J.G."/>
            <person name="Naidoo K."/>
            <person name="Pochopski O."/>
            <person name="Shoukouhi P."/>
            <person name="Santana Q.C."/>
            <person name="Seifert K.A."/>
            <person name="Soal N."/>
            <person name="Steenkamp E.T."/>
            <person name="Tatham C.T."/>
            <person name="van der Nest M.A."/>
            <person name="Wingfield M.J."/>
        </authorList>
    </citation>
    <scope>NUCLEOTIDE SEQUENCE [LARGE SCALE GENOMIC DNA]</scope>
    <source>
        <strain evidence="3">CMW44962</strain>
    </source>
</reference>
<name>A0A9W7SQ25_9PEZI</name>
<accession>A0A9W7SQ25</accession>
<dbReference type="InterPro" id="IPR000210">
    <property type="entry name" value="BTB/POZ_dom"/>
</dbReference>
<evidence type="ECO:0000259" key="2">
    <source>
        <dbReference type="PROSITE" id="PS50097"/>
    </source>
</evidence>
<dbReference type="AlphaFoldDB" id="A0A9W7SQ25"/>
<dbReference type="PANTHER" id="PTHR47843:SF5">
    <property type="entry name" value="BTB_POZ DOMAIN PROTEIN"/>
    <property type="match status" value="1"/>
</dbReference>
<dbReference type="CDD" id="cd18186">
    <property type="entry name" value="BTB_POZ_ZBTB_KLHL-like"/>
    <property type="match status" value="1"/>
</dbReference>
<feature type="domain" description="BTB" evidence="2">
    <location>
        <begin position="35"/>
        <end position="102"/>
    </location>
</feature>
<evidence type="ECO:0000313" key="4">
    <source>
        <dbReference type="Proteomes" id="UP001138500"/>
    </source>
</evidence>
<dbReference type="Proteomes" id="UP001138500">
    <property type="component" value="Unassembled WGS sequence"/>
</dbReference>
<organism evidence="3 4">
    <name type="scientific">Teratosphaeria destructans</name>
    <dbReference type="NCBI Taxonomy" id="418781"/>
    <lineage>
        <taxon>Eukaryota</taxon>
        <taxon>Fungi</taxon>
        <taxon>Dikarya</taxon>
        <taxon>Ascomycota</taxon>
        <taxon>Pezizomycotina</taxon>
        <taxon>Dothideomycetes</taxon>
        <taxon>Dothideomycetidae</taxon>
        <taxon>Mycosphaerellales</taxon>
        <taxon>Teratosphaeriaceae</taxon>
        <taxon>Teratosphaeria</taxon>
    </lineage>
</organism>
<dbReference type="EMBL" id="RIBY02001978">
    <property type="protein sequence ID" value="KAH9826499.1"/>
    <property type="molecule type" value="Genomic_DNA"/>
</dbReference>
<sequence length="305" mass="34174">MASPISSRPSSLSIDCPQADLLNALSALHVGGKYSDLRITCNYRQWAVHRAIVCSRSGFFDGACSNAFREMENRTIDLSEDDEDAVDQMIHFFYYLDYDIAPEQPVATLFRHRADGDARRKLPKKLDMSMIHDPLLEAIGAYRTQSPITPPASAYENRPVEVPGKGVRPPVTARAHTPPLDESGAAYEPYDHEEAETPEDETHLLLHARVYSLAEKYDIPALKELARQKFETALACHYDSPELPEAIEEVYCSTIDTDRGLRTIVMQLFANHPQLATTPDINALINELPSLAMDLFKIERGLPMC</sequence>
<gene>
    <name evidence="3" type="ORF">Tdes44962_MAKER00462</name>
</gene>
<evidence type="ECO:0000313" key="3">
    <source>
        <dbReference type="EMBL" id="KAH9826499.1"/>
    </source>
</evidence>
<proteinExistence type="predicted"/>